<dbReference type="CDD" id="cd13179">
    <property type="entry name" value="RanBD_RanBP1"/>
    <property type="match status" value="1"/>
</dbReference>
<comment type="function">
    <text evidence="4">Plays a role in RAN-dependent nucleocytoplasmic transport. Alleviates the TNPO1-dependent inhibition of RAN GTPase activity and mediates the dissociation of RAN from proteins involved in transport into the nucleus. Induces a conformation change in the complex formed by XPO1 and RAN that triggers the release of the nuclear export signal of cargo proteins. Promotes the disassembly of the complex formed by RAN and importin beta. Promotes dissociation of RAN from a complex with KPNA2 and CSE1L. Required for normal mitotic spindle assembly and normal progress through mitosis via its effect on RAN. Does not increase the RAN GTPase activity by itself, but increases GTP hydrolysis mediated by RANGAP1. Inhibits RCC1-dependent exchange of RAN-bound GDP by GTP.</text>
</comment>
<evidence type="ECO:0000259" key="10">
    <source>
        <dbReference type="PROSITE" id="PS50196"/>
    </source>
</evidence>
<dbReference type="GO" id="GO:0006913">
    <property type="term" value="P:nucleocytoplasmic transport"/>
    <property type="evidence" value="ECO:0007669"/>
    <property type="project" value="InterPro"/>
</dbReference>
<dbReference type="FunFam" id="2.30.29.30:FF:000824">
    <property type="entry name" value="Ran-specific GTPase-activating protein"/>
    <property type="match status" value="1"/>
</dbReference>
<dbReference type="SMART" id="SM00160">
    <property type="entry name" value="RanBD"/>
    <property type="match status" value="1"/>
</dbReference>
<dbReference type="InterPro" id="IPR011993">
    <property type="entry name" value="PH-like_dom_sf"/>
</dbReference>
<comment type="caution">
    <text evidence="11">The sequence shown here is derived from an EMBL/GenBank/DDBJ whole genome shotgun (WGS) entry which is preliminary data.</text>
</comment>
<evidence type="ECO:0000256" key="3">
    <source>
        <dbReference type="ARBA" id="ARBA00022990"/>
    </source>
</evidence>
<feature type="region of interest" description="Disordered" evidence="9">
    <location>
        <begin position="1"/>
        <end position="29"/>
    </location>
</feature>
<accession>A0AAW2HBI2</accession>
<evidence type="ECO:0000256" key="2">
    <source>
        <dbReference type="ARBA" id="ARBA00022553"/>
    </source>
</evidence>
<evidence type="ECO:0000256" key="5">
    <source>
        <dbReference type="ARBA" id="ARBA00061276"/>
    </source>
</evidence>
<dbReference type="PANTHER" id="PTHR23138:SF94">
    <property type="entry name" value="RAN BINDING PROTEIN 1"/>
    <property type="match status" value="1"/>
</dbReference>
<dbReference type="InterPro" id="IPR045255">
    <property type="entry name" value="RanBP1-like"/>
</dbReference>
<feature type="domain" description="RanBD1" evidence="10">
    <location>
        <begin position="27"/>
        <end position="165"/>
    </location>
</feature>
<name>A0AAW2HBI2_9NEOP</name>
<keyword evidence="1" id="KW-0343">GTPase activation</keyword>
<dbReference type="EMBL" id="JARGDH010000005">
    <property type="protein sequence ID" value="KAL0267090.1"/>
    <property type="molecule type" value="Genomic_DNA"/>
</dbReference>
<reference evidence="11" key="1">
    <citation type="journal article" date="2024" name="Gigascience">
        <title>Chromosome-level genome of the poultry shaft louse Menopon gallinae provides insight into the host-switching and adaptive evolution of parasitic lice.</title>
        <authorList>
            <person name="Xu Y."/>
            <person name="Ma L."/>
            <person name="Liu S."/>
            <person name="Liang Y."/>
            <person name="Liu Q."/>
            <person name="He Z."/>
            <person name="Tian L."/>
            <person name="Duan Y."/>
            <person name="Cai W."/>
            <person name="Li H."/>
            <person name="Song F."/>
        </authorList>
    </citation>
    <scope>NUCLEOTIDE SEQUENCE</scope>
    <source>
        <strain evidence="11">Cailab_2023a</strain>
    </source>
</reference>
<comment type="similarity">
    <text evidence="5">Belongs to the RANBP1 family.</text>
</comment>
<dbReference type="InterPro" id="IPR000156">
    <property type="entry name" value="Ran_bind_dom"/>
</dbReference>
<proteinExistence type="inferred from homology"/>
<dbReference type="GO" id="GO:0005737">
    <property type="term" value="C:cytoplasm"/>
    <property type="evidence" value="ECO:0007669"/>
    <property type="project" value="TreeGrafter"/>
</dbReference>
<dbReference type="GO" id="GO:0005096">
    <property type="term" value="F:GTPase activator activity"/>
    <property type="evidence" value="ECO:0007669"/>
    <property type="project" value="UniProtKB-KW"/>
</dbReference>
<dbReference type="PANTHER" id="PTHR23138">
    <property type="entry name" value="RAN BINDING PROTEIN"/>
    <property type="match status" value="1"/>
</dbReference>
<gene>
    <name evidence="11" type="ORF">PYX00_009451</name>
</gene>
<evidence type="ECO:0000256" key="9">
    <source>
        <dbReference type="SAM" id="MobiDB-lite"/>
    </source>
</evidence>
<sequence>MFQDPCLKAKNEAGSGDENDEQENDPHFEPIISLPETEIPTLEEDEIVMVNLRARVYRYDSQENPPEWKERGTGNIKILHDKVKERVRVVMRRDKTLKLCANHFITPQMDLKPSTSCDRAWLYFVKADYIDESVKSHLLAVKFANIENAQKWKDAWDEAKKIVMSCSGKFICII</sequence>
<keyword evidence="2" id="KW-0597">Phosphoprotein</keyword>
<dbReference type="PROSITE" id="PS50196">
    <property type="entry name" value="RANBD1"/>
    <property type="match status" value="1"/>
</dbReference>
<dbReference type="Pfam" id="PF00638">
    <property type="entry name" value="Ran_BP1"/>
    <property type="match status" value="1"/>
</dbReference>
<evidence type="ECO:0000256" key="7">
    <source>
        <dbReference type="ARBA" id="ARBA00067380"/>
    </source>
</evidence>
<comment type="subunit">
    <text evidence="6">Interacts with RAN (via C-terminus of GTP-bound form) but not with GDP-bound RAN. Identified in a complex composed of RAN, RANGAP1 and RANBP1. Identified in a complex that contains TNPO1, RAN and RANBP1. Identified in a complex that contains CSE1L, KPNA2, RAN and RANBP1. Identified in a complex with nucleotide-free RAN and RCC1.</text>
</comment>
<evidence type="ECO:0000256" key="8">
    <source>
        <dbReference type="ARBA" id="ARBA00081162"/>
    </source>
</evidence>
<evidence type="ECO:0000256" key="1">
    <source>
        <dbReference type="ARBA" id="ARBA00022468"/>
    </source>
</evidence>
<protein>
    <recommendedName>
        <fullName evidence="7">Ran-specific GTPase-activating protein</fullName>
    </recommendedName>
    <alternativeName>
        <fullName evidence="8">Ran-binding protein 1</fullName>
    </alternativeName>
</protein>
<evidence type="ECO:0000256" key="6">
    <source>
        <dbReference type="ARBA" id="ARBA00066150"/>
    </source>
</evidence>
<evidence type="ECO:0000256" key="4">
    <source>
        <dbReference type="ARBA" id="ARBA00056716"/>
    </source>
</evidence>
<dbReference type="InterPro" id="IPR045256">
    <property type="entry name" value="RanBP1_RanBD"/>
</dbReference>
<organism evidence="11">
    <name type="scientific">Menopon gallinae</name>
    <name type="common">poultry shaft louse</name>
    <dbReference type="NCBI Taxonomy" id="328185"/>
    <lineage>
        <taxon>Eukaryota</taxon>
        <taxon>Metazoa</taxon>
        <taxon>Ecdysozoa</taxon>
        <taxon>Arthropoda</taxon>
        <taxon>Hexapoda</taxon>
        <taxon>Insecta</taxon>
        <taxon>Pterygota</taxon>
        <taxon>Neoptera</taxon>
        <taxon>Paraneoptera</taxon>
        <taxon>Psocodea</taxon>
        <taxon>Troctomorpha</taxon>
        <taxon>Phthiraptera</taxon>
        <taxon>Amblycera</taxon>
        <taxon>Menoponidae</taxon>
        <taxon>Menopon</taxon>
    </lineage>
</organism>
<dbReference type="AlphaFoldDB" id="A0AAW2HBI2"/>
<dbReference type="GO" id="GO:0005643">
    <property type="term" value="C:nuclear pore"/>
    <property type="evidence" value="ECO:0007669"/>
    <property type="project" value="TreeGrafter"/>
</dbReference>
<dbReference type="Gene3D" id="2.30.29.30">
    <property type="entry name" value="Pleckstrin-homology domain (PH domain)/Phosphotyrosine-binding domain (PTB)"/>
    <property type="match status" value="1"/>
</dbReference>
<keyword evidence="3" id="KW-0007">Acetylation</keyword>
<dbReference type="SUPFAM" id="SSF50729">
    <property type="entry name" value="PH domain-like"/>
    <property type="match status" value="1"/>
</dbReference>
<evidence type="ECO:0000313" key="11">
    <source>
        <dbReference type="EMBL" id="KAL0267090.1"/>
    </source>
</evidence>